<dbReference type="RefSeq" id="WP_144250324.1">
    <property type="nucleotide sequence ID" value="NZ_VLPK01000005.1"/>
</dbReference>
<organism evidence="1 2">
    <name type="scientific">Mucilaginibacter corticis</name>
    <dbReference type="NCBI Taxonomy" id="2597670"/>
    <lineage>
        <taxon>Bacteria</taxon>
        <taxon>Pseudomonadati</taxon>
        <taxon>Bacteroidota</taxon>
        <taxon>Sphingobacteriia</taxon>
        <taxon>Sphingobacteriales</taxon>
        <taxon>Sphingobacteriaceae</taxon>
        <taxon>Mucilaginibacter</taxon>
    </lineage>
</organism>
<reference evidence="1 2" key="1">
    <citation type="submission" date="2019-07" db="EMBL/GenBank/DDBJ databases">
        <authorList>
            <person name="Huq M.A."/>
        </authorList>
    </citation>
    <scope>NUCLEOTIDE SEQUENCE [LARGE SCALE GENOMIC DNA]</scope>
    <source>
        <strain evidence="1 2">MAH-19</strain>
    </source>
</reference>
<keyword evidence="2" id="KW-1185">Reference proteome</keyword>
<proteinExistence type="predicted"/>
<dbReference type="Proteomes" id="UP000318733">
    <property type="component" value="Unassembled WGS sequence"/>
</dbReference>
<sequence>MKKKITMVLKSDKTETDSSELFIIRTANPKMYRDHKIADYHIHGRANKFPFGSGHGPECF</sequence>
<evidence type="ECO:0000313" key="1">
    <source>
        <dbReference type="EMBL" id="TSJ37289.1"/>
    </source>
</evidence>
<gene>
    <name evidence="1" type="ORF">FO440_21240</name>
</gene>
<evidence type="ECO:0000313" key="2">
    <source>
        <dbReference type="Proteomes" id="UP000318733"/>
    </source>
</evidence>
<name>A0A556MBI5_9SPHI</name>
<protein>
    <submittedName>
        <fullName evidence="1">Uncharacterized protein</fullName>
    </submittedName>
</protein>
<accession>A0A556MBI5</accession>
<comment type="caution">
    <text evidence="1">The sequence shown here is derived from an EMBL/GenBank/DDBJ whole genome shotgun (WGS) entry which is preliminary data.</text>
</comment>
<dbReference type="EMBL" id="VLPK01000005">
    <property type="protein sequence ID" value="TSJ37289.1"/>
    <property type="molecule type" value="Genomic_DNA"/>
</dbReference>
<dbReference type="AlphaFoldDB" id="A0A556MBI5"/>
<dbReference type="OrthoDB" id="798121at2"/>